<evidence type="ECO:0000313" key="2">
    <source>
        <dbReference type="EMBL" id="RWY57123.1"/>
    </source>
</evidence>
<dbReference type="Proteomes" id="UP000286701">
    <property type="component" value="Unassembled WGS sequence"/>
</dbReference>
<dbReference type="OrthoDB" id="2376237at2"/>
<evidence type="ECO:0000313" key="3">
    <source>
        <dbReference type="Proteomes" id="UP000286701"/>
    </source>
</evidence>
<sequence length="161" mass="18507">MANNLAQINIGKIKGADINDPVMIDFVNQLDEINSLAEHSKGFVWRLKGDYNNATDANAFDDVQIIINMSVWEKVDDLKDYVYNTKHRELLKNKRQWFEKLDRVFMVLWYIPQGHIPTIDEAKARLDYLQKHGPTPFAFDFKSMAIAGVESAANDEKTMGK</sequence>
<evidence type="ECO:0000259" key="1">
    <source>
        <dbReference type="Pfam" id="PF11695"/>
    </source>
</evidence>
<dbReference type="EMBL" id="SBIW01000001">
    <property type="protein sequence ID" value="RWY57123.1"/>
    <property type="molecule type" value="Genomic_DNA"/>
</dbReference>
<dbReference type="Pfam" id="PF11695">
    <property type="entry name" value="DUF3291"/>
    <property type="match status" value="1"/>
</dbReference>
<organism evidence="2 3">
    <name type="scientific">Mucilaginibacter gilvus</name>
    <dbReference type="NCBI Taxonomy" id="2305909"/>
    <lineage>
        <taxon>Bacteria</taxon>
        <taxon>Pseudomonadati</taxon>
        <taxon>Bacteroidota</taxon>
        <taxon>Sphingobacteriia</taxon>
        <taxon>Sphingobacteriales</taxon>
        <taxon>Sphingobacteriaceae</taxon>
        <taxon>Mucilaginibacter</taxon>
    </lineage>
</organism>
<proteinExistence type="predicted"/>
<name>A0A3S3UXP9_9SPHI</name>
<dbReference type="AlphaFoldDB" id="A0A3S3UXP9"/>
<dbReference type="SUPFAM" id="SSF54909">
    <property type="entry name" value="Dimeric alpha+beta barrel"/>
    <property type="match status" value="1"/>
</dbReference>
<comment type="caution">
    <text evidence="2">The sequence shown here is derived from an EMBL/GenBank/DDBJ whole genome shotgun (WGS) entry which is preliminary data.</text>
</comment>
<dbReference type="InterPro" id="IPR011008">
    <property type="entry name" value="Dimeric_a/b-barrel"/>
</dbReference>
<accession>A0A3S3UXP9</accession>
<reference evidence="2 3" key="1">
    <citation type="submission" date="2019-01" db="EMBL/GenBank/DDBJ databases">
        <title>Mucilaginibacter antarcticum sp. nov., isolated from antarctic soil.</title>
        <authorList>
            <person name="Yan Y.-Q."/>
            <person name="Du Z.-J."/>
        </authorList>
    </citation>
    <scope>NUCLEOTIDE SEQUENCE [LARGE SCALE GENOMIC DNA]</scope>
    <source>
        <strain evidence="2 3">F01003</strain>
    </source>
</reference>
<keyword evidence="3" id="KW-1185">Reference proteome</keyword>
<dbReference type="InterPro" id="IPR021708">
    <property type="entry name" value="DUF3291"/>
</dbReference>
<gene>
    <name evidence="2" type="ORF">EPL05_00895</name>
</gene>
<protein>
    <submittedName>
        <fullName evidence="2">DUF3291 domain-containing protein</fullName>
    </submittedName>
</protein>
<dbReference type="RefSeq" id="WP_128531630.1">
    <property type="nucleotide sequence ID" value="NZ_SBIW01000001.1"/>
</dbReference>
<feature type="domain" description="DUF3291" evidence="1">
    <location>
        <begin position="5"/>
        <end position="143"/>
    </location>
</feature>